<feature type="chain" id="PRO_5003381487" description="AB hydrolase-1 domain-containing protein" evidence="3">
    <location>
        <begin position="25"/>
        <end position="374"/>
    </location>
</feature>
<protein>
    <recommendedName>
        <fullName evidence="4">AB hydrolase-1 domain-containing protein</fullName>
    </recommendedName>
</protein>
<dbReference type="AlphaFoldDB" id="F8NN97"/>
<dbReference type="KEGG" id="sla:SERLADRAFT_354546"/>
<feature type="domain" description="AB hydrolase-1" evidence="4">
    <location>
        <begin position="65"/>
        <end position="344"/>
    </location>
</feature>
<dbReference type="Proteomes" id="UP000008064">
    <property type="component" value="Unassembled WGS sequence"/>
</dbReference>
<keyword evidence="1" id="KW-0378">Hydrolase</keyword>
<name>F8NN97_SERL9</name>
<dbReference type="PROSITE" id="PS51257">
    <property type="entry name" value="PROKAR_LIPOPROTEIN"/>
    <property type="match status" value="1"/>
</dbReference>
<dbReference type="Gene3D" id="3.40.50.1820">
    <property type="entry name" value="alpha/beta hydrolase"/>
    <property type="match status" value="1"/>
</dbReference>
<dbReference type="HOGENOM" id="CLU_020336_7_5_1"/>
<feature type="signal peptide" evidence="3">
    <location>
        <begin position="1"/>
        <end position="24"/>
    </location>
</feature>
<evidence type="ECO:0000313" key="5">
    <source>
        <dbReference type="EMBL" id="EGO27047.1"/>
    </source>
</evidence>
<dbReference type="Pfam" id="PF00561">
    <property type="entry name" value="Abhydrolase_1"/>
    <property type="match status" value="1"/>
</dbReference>
<keyword evidence="3" id="KW-0732">Signal</keyword>
<dbReference type="RefSeq" id="XP_007315138.1">
    <property type="nucleotide sequence ID" value="XM_007315076.1"/>
</dbReference>
<dbReference type="InterPro" id="IPR029058">
    <property type="entry name" value="AB_hydrolase_fold"/>
</dbReference>
<dbReference type="SUPFAM" id="SSF53474">
    <property type="entry name" value="alpha/beta-Hydrolases"/>
    <property type="match status" value="1"/>
</dbReference>
<accession>F8NN97</accession>
<dbReference type="GO" id="GO:0016787">
    <property type="term" value="F:hydrolase activity"/>
    <property type="evidence" value="ECO:0007669"/>
    <property type="project" value="UniProtKB-KW"/>
</dbReference>
<evidence type="ECO:0000259" key="4">
    <source>
        <dbReference type="Pfam" id="PF00561"/>
    </source>
</evidence>
<evidence type="ECO:0000256" key="1">
    <source>
        <dbReference type="ARBA" id="ARBA00022801"/>
    </source>
</evidence>
<evidence type="ECO:0000313" key="6">
    <source>
        <dbReference type="Proteomes" id="UP000008064"/>
    </source>
</evidence>
<dbReference type="OrthoDB" id="408373at2759"/>
<dbReference type="InterPro" id="IPR000639">
    <property type="entry name" value="Epox_hydrolase-like"/>
</dbReference>
<organism evidence="6">
    <name type="scientific">Serpula lacrymans var. lacrymans (strain S7.9)</name>
    <name type="common">Dry rot fungus</name>
    <dbReference type="NCBI Taxonomy" id="578457"/>
    <lineage>
        <taxon>Eukaryota</taxon>
        <taxon>Fungi</taxon>
        <taxon>Dikarya</taxon>
        <taxon>Basidiomycota</taxon>
        <taxon>Agaricomycotina</taxon>
        <taxon>Agaricomycetes</taxon>
        <taxon>Agaricomycetidae</taxon>
        <taxon>Boletales</taxon>
        <taxon>Coniophorineae</taxon>
        <taxon>Serpulaceae</taxon>
        <taxon>Serpula</taxon>
    </lineage>
</organism>
<proteinExistence type="inferred from homology"/>
<dbReference type="PANTHER" id="PTHR43329">
    <property type="entry name" value="EPOXIDE HYDROLASE"/>
    <property type="match status" value="1"/>
</dbReference>
<evidence type="ECO:0000256" key="2">
    <source>
        <dbReference type="ARBA" id="ARBA00038334"/>
    </source>
</evidence>
<reference evidence="6" key="1">
    <citation type="journal article" date="2011" name="Science">
        <title>The plant cell wall-decomposing machinery underlies the functional diversity of forest fungi.</title>
        <authorList>
            <person name="Eastwood D.C."/>
            <person name="Floudas D."/>
            <person name="Binder M."/>
            <person name="Majcherczyk A."/>
            <person name="Schneider P."/>
            <person name="Aerts A."/>
            <person name="Asiegbu F.O."/>
            <person name="Baker S.E."/>
            <person name="Barry K."/>
            <person name="Bendiksby M."/>
            <person name="Blumentritt M."/>
            <person name="Coutinho P.M."/>
            <person name="Cullen D."/>
            <person name="de Vries R.P."/>
            <person name="Gathman A."/>
            <person name="Goodell B."/>
            <person name="Henrissat B."/>
            <person name="Ihrmark K."/>
            <person name="Kauserud H."/>
            <person name="Kohler A."/>
            <person name="LaButti K."/>
            <person name="Lapidus A."/>
            <person name="Lavin J.L."/>
            <person name="Lee Y.-H."/>
            <person name="Lindquist E."/>
            <person name="Lilly W."/>
            <person name="Lucas S."/>
            <person name="Morin E."/>
            <person name="Murat C."/>
            <person name="Oguiza J.A."/>
            <person name="Park J."/>
            <person name="Pisabarro A.G."/>
            <person name="Riley R."/>
            <person name="Rosling A."/>
            <person name="Salamov A."/>
            <person name="Schmidt O."/>
            <person name="Schmutz J."/>
            <person name="Skrede I."/>
            <person name="Stenlid J."/>
            <person name="Wiebenga A."/>
            <person name="Xie X."/>
            <person name="Kuees U."/>
            <person name="Hibbett D.S."/>
            <person name="Hoffmeister D."/>
            <person name="Hoegberg N."/>
            <person name="Martin F."/>
            <person name="Grigoriev I.V."/>
            <person name="Watkinson S.C."/>
        </authorList>
    </citation>
    <scope>NUCLEOTIDE SEQUENCE [LARGE SCALE GENOMIC DNA]</scope>
    <source>
        <strain evidence="6">S7.9</strain>
    </source>
</reference>
<dbReference type="PRINTS" id="PR00412">
    <property type="entry name" value="EPOXHYDRLASE"/>
</dbReference>
<gene>
    <name evidence="5" type="ORF">SERLADRAFT_354546</name>
</gene>
<sequence length="374" mass="41886">MYLSLRQLSNAFLALGVLITSCKATSFNPRGYQASLATCKAVNRISGKEVDITLKYVDINPDAKPTILMLHGWPSLWSSWSYQIQEFQNDYHLIAMDLRGFGESTSPGDVQSSNNLADIASDLACVLEHAKVDSAICLGHDWGAEVCYEAARRRPDIFEGVVGITVPYLHSAGPFVDNTQLMQTMPRLAYQIFFENHTTEAISELNKDIRRSLRATLRTVASPPPDNFLTNTTSYMGAWSTLDEIPPIPFFTPEEEDYLVEQFSIQKFDNTLIFYTHGDRYGTWKAAQEQGNFSIPQPALSILPLNDPVADWVFAAKYLKSASFLPQLTTKTMSGAHWPHLENPDAFNSILRDWLNKNTKKSGPTLFTQAADEL</sequence>
<dbReference type="InterPro" id="IPR000073">
    <property type="entry name" value="AB_hydrolase_1"/>
</dbReference>
<dbReference type="EMBL" id="GL945431">
    <property type="protein sequence ID" value="EGO27047.1"/>
    <property type="molecule type" value="Genomic_DNA"/>
</dbReference>
<evidence type="ECO:0000256" key="3">
    <source>
        <dbReference type="SAM" id="SignalP"/>
    </source>
</evidence>
<comment type="similarity">
    <text evidence="2">Belongs to the AB hydrolase superfamily. Epoxide hydrolase family.</text>
</comment>
<dbReference type="GeneID" id="18809436"/>